<dbReference type="EMBL" id="PEBX01000101">
    <property type="protein sequence ID" value="PTQ55542.1"/>
    <property type="molecule type" value="Genomic_DNA"/>
</dbReference>
<dbReference type="AlphaFoldDB" id="A0A2R6XYR8"/>
<sequence length="37" mass="4371">MQVGGHKHKHFLSQIPTFQVNQLMLQDEQKLIIRDIV</sequence>
<evidence type="ECO:0000313" key="2">
    <source>
        <dbReference type="Proteomes" id="UP000244338"/>
    </source>
</evidence>
<comment type="caution">
    <text evidence="1">The sequence shown here is derived from an EMBL/GenBank/DDBJ whole genome shotgun (WGS) entry which is preliminary data.</text>
</comment>
<reference evidence="2" key="1">
    <citation type="journal article" date="2018" name="Sci. Rep.">
        <title>Lignite coal burning seam in the remote Altai Mountains harbors a hydrogen-driven thermophilic microbial community.</title>
        <authorList>
            <person name="Kadnikov V.V."/>
            <person name="Mardanov A.V."/>
            <person name="Ivasenko D.A."/>
            <person name="Antsiferov D.V."/>
            <person name="Beletsky A.V."/>
            <person name="Karnachuk O.V."/>
            <person name="Ravin N.V."/>
        </authorList>
    </citation>
    <scope>NUCLEOTIDE SEQUENCE [LARGE SCALE GENOMIC DNA]</scope>
</reference>
<evidence type="ECO:0000313" key="1">
    <source>
        <dbReference type="EMBL" id="PTQ55542.1"/>
    </source>
</evidence>
<accession>A0A2R6XYR8</accession>
<dbReference type="Proteomes" id="UP000244338">
    <property type="component" value="Unassembled WGS sequence"/>
</dbReference>
<name>A0A2R6XYR8_9BACL</name>
<protein>
    <submittedName>
        <fullName evidence="1">Uncharacterized protein</fullName>
    </submittedName>
</protein>
<gene>
    <name evidence="1" type="ORF">BSOLF_1909</name>
</gene>
<proteinExistence type="predicted"/>
<organism evidence="1 2">
    <name type="scientific">Candidatus Carbonibacillus altaicus</name>
    <dbReference type="NCBI Taxonomy" id="2163959"/>
    <lineage>
        <taxon>Bacteria</taxon>
        <taxon>Bacillati</taxon>
        <taxon>Bacillota</taxon>
        <taxon>Bacilli</taxon>
        <taxon>Bacillales</taxon>
        <taxon>Candidatus Carbonibacillus</taxon>
    </lineage>
</organism>